<evidence type="ECO:0000313" key="2">
    <source>
        <dbReference type="Proteomes" id="UP000678393"/>
    </source>
</evidence>
<proteinExistence type="predicted"/>
<dbReference type="OrthoDB" id="2019572at2759"/>
<dbReference type="Proteomes" id="UP000678393">
    <property type="component" value="Unassembled WGS sequence"/>
</dbReference>
<dbReference type="AlphaFoldDB" id="A0A8S3ZKA3"/>
<gene>
    <name evidence="1" type="ORF">CUNI_LOCUS12779</name>
</gene>
<dbReference type="PANTHER" id="PTHR46671:SF7">
    <property type="entry name" value="CORE-2_I-BRANCHING ENZYME"/>
    <property type="match status" value="1"/>
</dbReference>
<reference evidence="1" key="1">
    <citation type="submission" date="2021-04" db="EMBL/GenBank/DDBJ databases">
        <authorList>
            <consortium name="Molecular Ecology Group"/>
        </authorList>
    </citation>
    <scope>NUCLEOTIDE SEQUENCE</scope>
</reference>
<keyword evidence="2" id="KW-1185">Reference proteome</keyword>
<name>A0A8S3ZKA3_9EUPU</name>
<dbReference type="PANTHER" id="PTHR46671">
    <property type="entry name" value="PROTEIN CBG11221"/>
    <property type="match status" value="1"/>
</dbReference>
<dbReference type="EMBL" id="CAJHNH020002613">
    <property type="protein sequence ID" value="CAG5127221.1"/>
    <property type="molecule type" value="Genomic_DNA"/>
</dbReference>
<comment type="caution">
    <text evidence="1">The sequence shown here is derived from an EMBL/GenBank/DDBJ whole genome shotgun (WGS) entry which is preliminary data.</text>
</comment>
<protein>
    <submittedName>
        <fullName evidence="1">Uncharacterized protein</fullName>
    </submittedName>
</protein>
<sequence length="117" mass="14072">MAPMMSIRRCQSHAEQHPIKKPFLSRYKIWNTTDDYFCYANRWVRYICILTTGDLPIMVRSVQLFANKFFLSEDRLVISCLEEWLYNSTRDNFLKTRHLDVSYYHNLDIVLNQIKAT</sequence>
<evidence type="ECO:0000313" key="1">
    <source>
        <dbReference type="EMBL" id="CAG5127221.1"/>
    </source>
</evidence>
<accession>A0A8S3ZKA3</accession>
<organism evidence="1 2">
    <name type="scientific">Candidula unifasciata</name>
    <dbReference type="NCBI Taxonomy" id="100452"/>
    <lineage>
        <taxon>Eukaryota</taxon>
        <taxon>Metazoa</taxon>
        <taxon>Spiralia</taxon>
        <taxon>Lophotrochozoa</taxon>
        <taxon>Mollusca</taxon>
        <taxon>Gastropoda</taxon>
        <taxon>Heterobranchia</taxon>
        <taxon>Euthyneura</taxon>
        <taxon>Panpulmonata</taxon>
        <taxon>Eupulmonata</taxon>
        <taxon>Stylommatophora</taxon>
        <taxon>Helicina</taxon>
        <taxon>Helicoidea</taxon>
        <taxon>Geomitridae</taxon>
        <taxon>Candidula</taxon>
    </lineage>
</organism>